<gene>
    <name evidence="1" type="ORF">BBI01_03045</name>
</gene>
<name>A0A1B9A0Q8_9FLAO</name>
<protein>
    <recommendedName>
        <fullName evidence="3">Lipoprotein</fullName>
    </recommendedName>
</protein>
<dbReference type="EMBL" id="MAYH01000001">
    <property type="protein sequence ID" value="OCA77446.1"/>
    <property type="molecule type" value="Genomic_DNA"/>
</dbReference>
<sequence length="188" mass="21655">MKKNIVAISYFIGILISCSGDGSSKEKSEIKKKINVDTINLSKTENLNSPDEKLEANDEIIEDKQFSKWKGEYHYFFQYIDHNGISSDLKANINLIKSDSCVFESWFEDPNDEQHNRNGYLKMLGHIYVSDDKNLKIIFLENTILNGESPNLDPVFTLIDKRNQFYIESFLTSPPHNGIVEMPLQKVK</sequence>
<comment type="caution">
    <text evidence="1">The sequence shown here is derived from an EMBL/GenBank/DDBJ whole genome shotgun (WGS) entry which is preliminary data.</text>
</comment>
<organism evidence="1 2">
    <name type="scientific">Chryseobacterium artocarpi</name>
    <dbReference type="NCBI Taxonomy" id="1414727"/>
    <lineage>
        <taxon>Bacteria</taxon>
        <taxon>Pseudomonadati</taxon>
        <taxon>Bacteroidota</taxon>
        <taxon>Flavobacteriia</taxon>
        <taxon>Flavobacteriales</taxon>
        <taxon>Weeksellaceae</taxon>
        <taxon>Chryseobacterium group</taxon>
        <taxon>Chryseobacterium</taxon>
    </lineage>
</organism>
<dbReference type="OrthoDB" id="1263873at2"/>
<evidence type="ECO:0000313" key="2">
    <source>
        <dbReference type="Proteomes" id="UP000092651"/>
    </source>
</evidence>
<keyword evidence="2" id="KW-1185">Reference proteome</keyword>
<accession>A0A1B9A0Q8</accession>
<dbReference type="RefSeq" id="WP_065393196.1">
    <property type="nucleotide sequence ID" value="NZ_MAYH01000001.1"/>
</dbReference>
<dbReference type="PROSITE" id="PS51257">
    <property type="entry name" value="PROKAR_LIPOPROTEIN"/>
    <property type="match status" value="1"/>
</dbReference>
<dbReference type="Proteomes" id="UP000092651">
    <property type="component" value="Unassembled WGS sequence"/>
</dbReference>
<dbReference type="AlphaFoldDB" id="A0A1B9A0Q8"/>
<reference evidence="1 2" key="1">
    <citation type="submission" date="2016-07" db="EMBL/GenBank/DDBJ databases">
        <authorList>
            <person name="Jeong J.-J."/>
            <person name="Kim D.W."/>
            <person name="Sang M.K."/>
            <person name="Choi I.-G."/>
            <person name="Kim K.D."/>
        </authorList>
    </citation>
    <scope>NUCLEOTIDE SEQUENCE [LARGE SCALE GENOMIC DNA]</scope>
    <source>
        <strain evidence="1 2">UTM-3</strain>
    </source>
</reference>
<evidence type="ECO:0008006" key="3">
    <source>
        <dbReference type="Google" id="ProtNLM"/>
    </source>
</evidence>
<proteinExistence type="predicted"/>
<evidence type="ECO:0000313" key="1">
    <source>
        <dbReference type="EMBL" id="OCA77446.1"/>
    </source>
</evidence>